<evidence type="ECO:0000313" key="1">
    <source>
        <dbReference type="EMBL" id="CAD0084019.1"/>
    </source>
</evidence>
<dbReference type="AlphaFoldDB" id="A0A9N8JAS7"/>
<gene>
    <name evidence="1" type="ORF">AWRI4619_LOCUS2586</name>
</gene>
<evidence type="ECO:0000313" key="2">
    <source>
        <dbReference type="Proteomes" id="UP000716446"/>
    </source>
</evidence>
<name>A0A9N8JAS7_9PEZI</name>
<sequence>MAAAIKALNAKIRSNPYTDYLCSTRECSARTRLRRCAATKHNHKHPVLRSPVAHHAALILT</sequence>
<reference evidence="1" key="1">
    <citation type="submission" date="2020-06" db="EMBL/GenBank/DDBJ databases">
        <authorList>
            <person name="Onetto C."/>
        </authorList>
    </citation>
    <scope>NUCLEOTIDE SEQUENCE</scope>
</reference>
<dbReference type="Proteomes" id="UP000716446">
    <property type="component" value="Unassembled WGS sequence"/>
</dbReference>
<keyword evidence="2" id="KW-1185">Reference proteome</keyword>
<dbReference type="EMBL" id="CAIJEN010000003">
    <property type="protein sequence ID" value="CAD0084019.1"/>
    <property type="molecule type" value="Genomic_DNA"/>
</dbReference>
<comment type="caution">
    <text evidence="1">The sequence shown here is derived from an EMBL/GenBank/DDBJ whole genome shotgun (WGS) entry which is preliminary data.</text>
</comment>
<protein>
    <submittedName>
        <fullName evidence="1">Uncharacterized protein</fullName>
    </submittedName>
</protein>
<accession>A0A9N8JAS7</accession>
<proteinExistence type="predicted"/>
<organism evidence="1 2">
    <name type="scientific">Aureobasidium vineae</name>
    <dbReference type="NCBI Taxonomy" id="2773715"/>
    <lineage>
        <taxon>Eukaryota</taxon>
        <taxon>Fungi</taxon>
        <taxon>Dikarya</taxon>
        <taxon>Ascomycota</taxon>
        <taxon>Pezizomycotina</taxon>
        <taxon>Dothideomycetes</taxon>
        <taxon>Dothideomycetidae</taxon>
        <taxon>Dothideales</taxon>
        <taxon>Saccotheciaceae</taxon>
        <taxon>Aureobasidium</taxon>
    </lineage>
</organism>